<evidence type="ECO:0000256" key="1">
    <source>
        <dbReference type="ARBA" id="ARBA00004123"/>
    </source>
</evidence>
<dbReference type="InterPro" id="IPR036388">
    <property type="entry name" value="WH-like_DNA-bd_sf"/>
</dbReference>
<evidence type="ECO:0000256" key="4">
    <source>
        <dbReference type="ARBA" id="ARBA00022679"/>
    </source>
</evidence>
<dbReference type="GO" id="GO:0000781">
    <property type="term" value="C:chromosome, telomeric region"/>
    <property type="evidence" value="ECO:0007669"/>
    <property type="project" value="GOC"/>
</dbReference>
<evidence type="ECO:0000256" key="6">
    <source>
        <dbReference type="ARBA" id="ARBA00022771"/>
    </source>
</evidence>
<evidence type="ECO:0000256" key="12">
    <source>
        <dbReference type="ARBA" id="ARBA00023315"/>
    </source>
</evidence>
<feature type="active site" description="Proton donor/acceptor" evidence="13">
    <location>
        <position position="218"/>
    </location>
</feature>
<dbReference type="InterPro" id="IPR002717">
    <property type="entry name" value="HAT_MYST-type"/>
</dbReference>
<dbReference type="Gene3D" id="3.40.630.30">
    <property type="match status" value="1"/>
</dbReference>
<proteinExistence type="inferred from homology"/>
<keyword evidence="9" id="KW-0805">Transcription regulation</keyword>
<protein>
    <recommendedName>
        <fullName evidence="3">histone acetyltransferase</fullName>
        <ecNumber evidence="3">2.3.1.48</ecNumber>
    </recommendedName>
</protein>
<name>A0A1E3QV33_9ASCO</name>
<dbReference type="FunFam" id="3.40.630.30:FF:000067">
    <property type="entry name" value="Histone acetyltransferase"/>
    <property type="match status" value="1"/>
</dbReference>
<accession>A0A1E3QV33</accession>
<dbReference type="EC" id="2.3.1.48" evidence="3"/>
<feature type="domain" description="MYST-type HAT" evidence="14">
    <location>
        <begin position="15"/>
        <end position="293"/>
    </location>
</feature>
<evidence type="ECO:0000256" key="3">
    <source>
        <dbReference type="ARBA" id="ARBA00013184"/>
    </source>
</evidence>
<dbReference type="GO" id="GO:0008270">
    <property type="term" value="F:zinc ion binding"/>
    <property type="evidence" value="ECO:0007669"/>
    <property type="project" value="UniProtKB-KW"/>
</dbReference>
<evidence type="ECO:0000256" key="11">
    <source>
        <dbReference type="ARBA" id="ARBA00023242"/>
    </source>
</evidence>
<dbReference type="OrthoDB" id="787137at2759"/>
<dbReference type="Gene3D" id="1.10.10.10">
    <property type="entry name" value="Winged helix-like DNA-binding domain superfamily/Winged helix DNA-binding domain"/>
    <property type="match status" value="1"/>
</dbReference>
<reference evidence="16" key="1">
    <citation type="submission" date="2016-05" db="EMBL/GenBank/DDBJ databases">
        <title>Comparative genomics of biotechnologically important yeasts.</title>
        <authorList>
            <consortium name="DOE Joint Genome Institute"/>
            <person name="Riley R."/>
            <person name="Haridas S."/>
            <person name="Wolfe K.H."/>
            <person name="Lopes M.R."/>
            <person name="Hittinger C.T."/>
            <person name="Goker M."/>
            <person name="Salamov A."/>
            <person name="Wisecaver J."/>
            <person name="Long T.M."/>
            <person name="Aerts A.L."/>
            <person name="Barry K."/>
            <person name="Choi C."/>
            <person name="Clum A."/>
            <person name="Coughlan A.Y."/>
            <person name="Deshpande S."/>
            <person name="Douglass A.P."/>
            <person name="Hanson S.J."/>
            <person name="Klenk H.-P."/>
            <person name="Labutti K."/>
            <person name="Lapidus A."/>
            <person name="Lindquist E."/>
            <person name="Lipzen A."/>
            <person name="Meier-Kolthoff J.P."/>
            <person name="Ohm R.A."/>
            <person name="Otillar R.P."/>
            <person name="Pangilinan J."/>
            <person name="Peng Y."/>
            <person name="Rokas A."/>
            <person name="Rosa C.A."/>
            <person name="Scheuner C."/>
            <person name="Sibirny A.A."/>
            <person name="Slot J.C."/>
            <person name="Stielow J.B."/>
            <person name="Sun H."/>
            <person name="Kurtzman C.P."/>
            <person name="Blackwell M."/>
            <person name="Grigoriev I.V."/>
            <person name="Jeffries T.W."/>
        </authorList>
    </citation>
    <scope>NUCLEOTIDE SEQUENCE [LARGE SCALE GENOMIC DNA]</scope>
    <source>
        <strain evidence="16">NRRL Y-12698</strain>
    </source>
</reference>
<dbReference type="RefSeq" id="XP_018986843.1">
    <property type="nucleotide sequence ID" value="XM_019132382.1"/>
</dbReference>
<keyword evidence="7" id="KW-0862">Zinc</keyword>
<sequence>MTESPFPEEEKLYGVLDPNIRRVCLGDYEFDTWYGNAVYFAPDESTLGYEYSNRHLTKRASRKPATTSFWLDTLYLCDQCFKYSDKKIEIDAHRAACAYRARAPGKVLYRGAGYEVRRVRGCKHPLFCQNLSLFGKLFLDNKSVFFSVETFEFYVVYGYDGESMLPMGFFSKELLAWEDNNLACIVVFPPFQRRRLGTLLIEFSYALSCSEGRVSGPELPLSQFGRVAYVAHWCKVLARAFMRGAFKDAVKVKMAQVSTVTGLRYDDALMALRHMGAIEGREVLRGNIEKWVEENRINLEGSVLEEGGLVVY</sequence>
<keyword evidence="12" id="KW-0012">Acyltransferase</keyword>
<dbReference type="SUPFAM" id="SSF55729">
    <property type="entry name" value="Acyl-CoA N-acyltransferases (Nat)"/>
    <property type="match status" value="1"/>
</dbReference>
<organism evidence="15 16">
    <name type="scientific">Babjeviella inositovora NRRL Y-12698</name>
    <dbReference type="NCBI Taxonomy" id="984486"/>
    <lineage>
        <taxon>Eukaryota</taxon>
        <taxon>Fungi</taxon>
        <taxon>Dikarya</taxon>
        <taxon>Ascomycota</taxon>
        <taxon>Saccharomycotina</taxon>
        <taxon>Pichiomycetes</taxon>
        <taxon>Serinales incertae sedis</taxon>
        <taxon>Babjeviella</taxon>
    </lineage>
</organism>
<keyword evidence="8" id="KW-0007">Acetylation</keyword>
<dbReference type="EMBL" id="KV454427">
    <property type="protein sequence ID" value="ODQ81515.1"/>
    <property type="molecule type" value="Genomic_DNA"/>
</dbReference>
<dbReference type="InterPro" id="IPR050603">
    <property type="entry name" value="MYST_HAT"/>
</dbReference>
<dbReference type="GO" id="GO:0031509">
    <property type="term" value="P:subtelomeric heterochromatin formation"/>
    <property type="evidence" value="ECO:0007669"/>
    <property type="project" value="EnsemblFungi"/>
</dbReference>
<dbReference type="GeneID" id="30150235"/>
<gene>
    <name evidence="15" type="ORF">BABINDRAFT_6203</name>
</gene>
<dbReference type="PROSITE" id="PS51726">
    <property type="entry name" value="MYST_HAT"/>
    <property type="match status" value="1"/>
</dbReference>
<dbReference type="GO" id="GO:0006355">
    <property type="term" value="P:regulation of DNA-templated transcription"/>
    <property type="evidence" value="ECO:0007669"/>
    <property type="project" value="InterPro"/>
</dbReference>
<dbReference type="GO" id="GO:0033255">
    <property type="term" value="C:SAS acetyltransferase complex"/>
    <property type="evidence" value="ECO:0007669"/>
    <property type="project" value="EnsemblFungi"/>
</dbReference>
<evidence type="ECO:0000256" key="5">
    <source>
        <dbReference type="ARBA" id="ARBA00022723"/>
    </source>
</evidence>
<evidence type="ECO:0000256" key="7">
    <source>
        <dbReference type="ARBA" id="ARBA00022833"/>
    </source>
</evidence>
<evidence type="ECO:0000256" key="9">
    <source>
        <dbReference type="ARBA" id="ARBA00023015"/>
    </source>
</evidence>
<dbReference type="GO" id="GO:0030466">
    <property type="term" value="P:silent mating-type cassette heterochromatin formation"/>
    <property type="evidence" value="ECO:0007669"/>
    <property type="project" value="EnsemblFungi"/>
</dbReference>
<dbReference type="PANTHER" id="PTHR10615:SF219">
    <property type="entry name" value="HISTONE ACETYLTRANSFERASE KAT5"/>
    <property type="match status" value="1"/>
</dbReference>
<keyword evidence="6" id="KW-0863">Zinc-finger</keyword>
<comment type="similarity">
    <text evidence="2">Belongs to the MYST (SAS/MOZ) family.</text>
</comment>
<keyword evidence="16" id="KW-1185">Reference proteome</keyword>
<dbReference type="Proteomes" id="UP000094336">
    <property type="component" value="Unassembled WGS sequence"/>
</dbReference>
<dbReference type="AlphaFoldDB" id="A0A1E3QV33"/>
<evidence type="ECO:0000256" key="8">
    <source>
        <dbReference type="ARBA" id="ARBA00022990"/>
    </source>
</evidence>
<evidence type="ECO:0000256" key="10">
    <source>
        <dbReference type="ARBA" id="ARBA00023163"/>
    </source>
</evidence>
<dbReference type="GO" id="GO:0035267">
    <property type="term" value="C:NuA4 histone acetyltransferase complex"/>
    <property type="evidence" value="ECO:0007669"/>
    <property type="project" value="TreeGrafter"/>
</dbReference>
<evidence type="ECO:0000313" key="15">
    <source>
        <dbReference type="EMBL" id="ODQ81515.1"/>
    </source>
</evidence>
<keyword evidence="4" id="KW-0808">Transferase</keyword>
<dbReference type="GO" id="GO:0005634">
    <property type="term" value="C:nucleus"/>
    <property type="evidence" value="ECO:0007669"/>
    <property type="project" value="UniProtKB-SubCell"/>
</dbReference>
<dbReference type="Gene3D" id="3.30.60.60">
    <property type="entry name" value="N-acetyl transferase-like"/>
    <property type="match status" value="1"/>
</dbReference>
<dbReference type="GO" id="GO:0046972">
    <property type="term" value="F:histone H4K16 acetyltransferase activity"/>
    <property type="evidence" value="ECO:0007669"/>
    <property type="project" value="TreeGrafter"/>
</dbReference>
<keyword evidence="11" id="KW-0539">Nucleus</keyword>
<evidence type="ECO:0000313" key="16">
    <source>
        <dbReference type="Proteomes" id="UP000094336"/>
    </source>
</evidence>
<keyword evidence="5" id="KW-0479">Metal-binding</keyword>
<evidence type="ECO:0000259" key="14">
    <source>
        <dbReference type="PROSITE" id="PS51726"/>
    </source>
</evidence>
<dbReference type="STRING" id="984486.A0A1E3QV33"/>
<dbReference type="InterPro" id="IPR016181">
    <property type="entry name" value="Acyl_CoA_acyltransferase"/>
</dbReference>
<comment type="subcellular location">
    <subcellularLocation>
        <location evidence="1">Nucleus</location>
    </subcellularLocation>
</comment>
<evidence type="ECO:0000256" key="2">
    <source>
        <dbReference type="ARBA" id="ARBA00010107"/>
    </source>
</evidence>
<keyword evidence="10" id="KW-0804">Transcription</keyword>
<evidence type="ECO:0000256" key="13">
    <source>
        <dbReference type="PIRSR" id="PIRSR602717-51"/>
    </source>
</evidence>
<dbReference type="Pfam" id="PF01853">
    <property type="entry name" value="MOZ_SAS"/>
    <property type="match status" value="1"/>
</dbReference>
<dbReference type="PANTHER" id="PTHR10615">
    <property type="entry name" value="HISTONE ACETYLTRANSFERASE"/>
    <property type="match status" value="1"/>
</dbReference>